<gene>
    <name evidence="9" type="ORF">OQI_03015</name>
</gene>
<feature type="active site" description="Proton donor/acceptor" evidence="6">
    <location>
        <position position="235"/>
    </location>
</feature>
<dbReference type="Pfam" id="PF03734">
    <property type="entry name" value="YkuD"/>
    <property type="match status" value="1"/>
</dbReference>
<evidence type="ECO:0000256" key="3">
    <source>
        <dbReference type="ARBA" id="ARBA00022960"/>
    </source>
</evidence>
<evidence type="ECO:0000256" key="4">
    <source>
        <dbReference type="ARBA" id="ARBA00022984"/>
    </source>
</evidence>
<evidence type="ECO:0000256" key="5">
    <source>
        <dbReference type="ARBA" id="ARBA00023316"/>
    </source>
</evidence>
<reference evidence="9 10" key="1">
    <citation type="submission" date="2016-12" db="EMBL/GenBank/DDBJ databases">
        <title>Genome Mining:The Detection of Biosynthetic Gene Clusters to Aid in the Expression of Curamycin A produced by Streptomyces sp. strain CZA14.</title>
        <authorList>
            <person name="Durrell K.A."/>
            <person name="Kirby B.M."/>
            <person name="Khan W."/>
            <person name="Mthethwa T."/>
            <person name="Le Roes-Hill M."/>
        </authorList>
    </citation>
    <scope>NUCLEOTIDE SEQUENCE [LARGE SCALE GENOMIC DNA]</scope>
    <source>
        <strain evidence="9 10">CZA14</strain>
    </source>
</reference>
<dbReference type="InterPro" id="IPR038063">
    <property type="entry name" value="Transpep_catalytic_dom"/>
</dbReference>
<accession>A0ABX3YPI8</accession>
<name>A0ABX3YPI8_9ACTN</name>
<keyword evidence="5 6" id="KW-0961">Cell wall biogenesis/degradation</keyword>
<comment type="pathway">
    <text evidence="1 6">Cell wall biogenesis; peptidoglycan biosynthesis.</text>
</comment>
<evidence type="ECO:0000259" key="8">
    <source>
        <dbReference type="PROSITE" id="PS52029"/>
    </source>
</evidence>
<keyword evidence="3 6" id="KW-0133">Cell shape</keyword>
<comment type="caution">
    <text evidence="9">The sequence shown here is derived from an EMBL/GenBank/DDBJ whole genome shotgun (WGS) entry which is preliminary data.</text>
</comment>
<dbReference type="RefSeq" id="WP_107428093.1">
    <property type="nucleotide sequence ID" value="NZ_MRYD01000008.1"/>
</dbReference>
<dbReference type="SUPFAM" id="SSF141523">
    <property type="entry name" value="L,D-transpeptidase catalytic domain-like"/>
    <property type="match status" value="1"/>
</dbReference>
<feature type="active site" description="Nucleophile" evidence="6">
    <location>
        <position position="250"/>
    </location>
</feature>
<dbReference type="PANTHER" id="PTHR30582">
    <property type="entry name" value="L,D-TRANSPEPTIDASE"/>
    <property type="match status" value="1"/>
</dbReference>
<keyword evidence="4 6" id="KW-0573">Peptidoglycan synthesis</keyword>
<dbReference type="EMBL" id="MRYD01000008">
    <property type="protein sequence ID" value="OSZ61830.1"/>
    <property type="molecule type" value="Genomic_DNA"/>
</dbReference>
<dbReference type="PROSITE" id="PS52029">
    <property type="entry name" value="LD_TPASE"/>
    <property type="match status" value="1"/>
</dbReference>
<feature type="signal peptide" evidence="7">
    <location>
        <begin position="1"/>
        <end position="16"/>
    </location>
</feature>
<feature type="domain" description="L,D-TPase catalytic" evidence="8">
    <location>
        <begin position="163"/>
        <end position="274"/>
    </location>
</feature>
<dbReference type="InterPro" id="IPR050979">
    <property type="entry name" value="LD-transpeptidase"/>
</dbReference>
<evidence type="ECO:0000256" key="2">
    <source>
        <dbReference type="ARBA" id="ARBA00022679"/>
    </source>
</evidence>
<dbReference type="InterPro" id="IPR005490">
    <property type="entry name" value="LD_TPept_cat_dom"/>
</dbReference>
<sequence>MALALAALLPAGAVWAAPEPPPATSVEAELVPGVYQAAPVDTPDQALAPQVYPPSVAEDALEPSDAPEGAYALVEYVPLGDAVGRVACSTRSGPYQRQVERWLELTVDGKQSAADCEAIRVFQVQHGIKPAIGFAGPVTWAHMQLLAARANPDAAKKCPVRTHRVACVDLGRQLTWVQQGEKVVFGPVPMRSGRAGYGTRTGWHTIYWRHKNHASTLYNTPMPYSQFFSGGQAFHAVYDTIHTTVGSMGCVNLRLQDARKLWDVLRTGDRVYVWGRRPGG</sequence>
<dbReference type="Proteomes" id="UP000194266">
    <property type="component" value="Unassembled WGS sequence"/>
</dbReference>
<proteinExistence type="predicted"/>
<feature type="chain" id="PRO_5045303820" description="L,D-TPase catalytic domain-containing protein" evidence="7">
    <location>
        <begin position="17"/>
        <end position="280"/>
    </location>
</feature>
<evidence type="ECO:0000256" key="7">
    <source>
        <dbReference type="SAM" id="SignalP"/>
    </source>
</evidence>
<evidence type="ECO:0000313" key="10">
    <source>
        <dbReference type="Proteomes" id="UP000194266"/>
    </source>
</evidence>
<keyword evidence="7" id="KW-0732">Signal</keyword>
<dbReference type="CDD" id="cd16913">
    <property type="entry name" value="YkuD_like"/>
    <property type="match status" value="1"/>
</dbReference>
<dbReference type="PANTHER" id="PTHR30582:SF33">
    <property type="entry name" value="EXPORTED PROTEIN"/>
    <property type="match status" value="1"/>
</dbReference>
<keyword evidence="10" id="KW-1185">Reference proteome</keyword>
<keyword evidence="2" id="KW-0808">Transferase</keyword>
<evidence type="ECO:0000256" key="1">
    <source>
        <dbReference type="ARBA" id="ARBA00004752"/>
    </source>
</evidence>
<organism evidence="9 10">
    <name type="scientific">Streptomyces pharetrae CZA14</name>
    <dbReference type="NCBI Taxonomy" id="1144883"/>
    <lineage>
        <taxon>Bacteria</taxon>
        <taxon>Bacillati</taxon>
        <taxon>Actinomycetota</taxon>
        <taxon>Actinomycetes</taxon>
        <taxon>Kitasatosporales</taxon>
        <taxon>Streptomycetaceae</taxon>
        <taxon>Streptomyces</taxon>
    </lineage>
</organism>
<evidence type="ECO:0000256" key="6">
    <source>
        <dbReference type="PROSITE-ProRule" id="PRU01373"/>
    </source>
</evidence>
<protein>
    <recommendedName>
        <fullName evidence="8">L,D-TPase catalytic domain-containing protein</fullName>
    </recommendedName>
</protein>
<dbReference type="Gene3D" id="2.40.440.10">
    <property type="entry name" value="L,D-transpeptidase catalytic domain-like"/>
    <property type="match status" value="1"/>
</dbReference>
<evidence type="ECO:0000313" key="9">
    <source>
        <dbReference type="EMBL" id="OSZ61830.1"/>
    </source>
</evidence>